<dbReference type="EMBL" id="BMAW01081333">
    <property type="protein sequence ID" value="GFU24003.1"/>
    <property type="molecule type" value="Genomic_DNA"/>
</dbReference>
<keyword evidence="2" id="KW-1185">Reference proteome</keyword>
<name>A0A8X6QKL5_NEPPI</name>
<dbReference type="AlphaFoldDB" id="A0A8X6QKL5"/>
<evidence type="ECO:0000313" key="1">
    <source>
        <dbReference type="EMBL" id="GFU24003.1"/>
    </source>
</evidence>
<protein>
    <submittedName>
        <fullName evidence="1">Uncharacterized protein</fullName>
    </submittedName>
</protein>
<sequence>MLFACVIKFRGNLRPSRCFNEDVSSYGARACEEFCDQLEQLIYTYTSQNADSDLDMKLISEMQHIIIRCARKTNSFLFAQLETYLEQIFNNVGNEPTPPITSLKSFLKKVKKNKRNLASPTLYEKEVKNSKHSVTTAHTHNQTLFLNS</sequence>
<gene>
    <name evidence="1" type="ORF">NPIL_256611</name>
</gene>
<dbReference type="Proteomes" id="UP000887013">
    <property type="component" value="Unassembled WGS sequence"/>
</dbReference>
<comment type="caution">
    <text evidence="1">The sequence shown here is derived from an EMBL/GenBank/DDBJ whole genome shotgun (WGS) entry which is preliminary data.</text>
</comment>
<evidence type="ECO:0000313" key="2">
    <source>
        <dbReference type="Proteomes" id="UP000887013"/>
    </source>
</evidence>
<accession>A0A8X6QKL5</accession>
<proteinExistence type="predicted"/>
<reference evidence="1" key="1">
    <citation type="submission" date="2020-08" db="EMBL/GenBank/DDBJ databases">
        <title>Multicomponent nature underlies the extraordinary mechanical properties of spider dragline silk.</title>
        <authorList>
            <person name="Kono N."/>
            <person name="Nakamura H."/>
            <person name="Mori M."/>
            <person name="Yoshida Y."/>
            <person name="Ohtoshi R."/>
            <person name="Malay A.D."/>
            <person name="Moran D.A.P."/>
            <person name="Tomita M."/>
            <person name="Numata K."/>
            <person name="Arakawa K."/>
        </authorList>
    </citation>
    <scope>NUCLEOTIDE SEQUENCE</scope>
</reference>
<organism evidence="1 2">
    <name type="scientific">Nephila pilipes</name>
    <name type="common">Giant wood spider</name>
    <name type="synonym">Nephila maculata</name>
    <dbReference type="NCBI Taxonomy" id="299642"/>
    <lineage>
        <taxon>Eukaryota</taxon>
        <taxon>Metazoa</taxon>
        <taxon>Ecdysozoa</taxon>
        <taxon>Arthropoda</taxon>
        <taxon>Chelicerata</taxon>
        <taxon>Arachnida</taxon>
        <taxon>Araneae</taxon>
        <taxon>Araneomorphae</taxon>
        <taxon>Entelegynae</taxon>
        <taxon>Araneoidea</taxon>
        <taxon>Nephilidae</taxon>
        <taxon>Nephila</taxon>
    </lineage>
</organism>